<comment type="caution">
    <text evidence="2">The sequence shown here is derived from an EMBL/GenBank/DDBJ whole genome shotgun (WGS) entry which is preliminary data.</text>
</comment>
<organism evidence="2 3">
    <name type="scientific">Candidula unifasciata</name>
    <dbReference type="NCBI Taxonomy" id="100452"/>
    <lineage>
        <taxon>Eukaryota</taxon>
        <taxon>Metazoa</taxon>
        <taxon>Spiralia</taxon>
        <taxon>Lophotrochozoa</taxon>
        <taxon>Mollusca</taxon>
        <taxon>Gastropoda</taxon>
        <taxon>Heterobranchia</taxon>
        <taxon>Euthyneura</taxon>
        <taxon>Panpulmonata</taxon>
        <taxon>Eupulmonata</taxon>
        <taxon>Stylommatophora</taxon>
        <taxon>Helicina</taxon>
        <taxon>Helicoidea</taxon>
        <taxon>Geomitridae</taxon>
        <taxon>Candidula</taxon>
    </lineage>
</organism>
<evidence type="ECO:0000313" key="2">
    <source>
        <dbReference type="EMBL" id="CAG5128494.1"/>
    </source>
</evidence>
<reference evidence="2" key="1">
    <citation type="submission" date="2021-04" db="EMBL/GenBank/DDBJ databases">
        <authorList>
            <consortium name="Molecular Ecology Group"/>
        </authorList>
    </citation>
    <scope>NUCLEOTIDE SEQUENCE</scope>
</reference>
<evidence type="ECO:0000313" key="3">
    <source>
        <dbReference type="Proteomes" id="UP000678393"/>
    </source>
</evidence>
<proteinExistence type="predicted"/>
<gene>
    <name evidence="2" type="ORF">CUNI_LOCUS14052</name>
</gene>
<feature type="chain" id="PRO_5035815300" description="Secreted protein" evidence="1">
    <location>
        <begin position="17"/>
        <end position="220"/>
    </location>
</feature>
<dbReference type="AlphaFoldDB" id="A0A8S3ZFZ5"/>
<keyword evidence="1" id="KW-0732">Signal</keyword>
<keyword evidence="3" id="KW-1185">Reference proteome</keyword>
<dbReference type="EMBL" id="CAJHNH020003090">
    <property type="protein sequence ID" value="CAG5128494.1"/>
    <property type="molecule type" value="Genomic_DNA"/>
</dbReference>
<name>A0A8S3ZFZ5_9EUPU</name>
<dbReference type="Proteomes" id="UP000678393">
    <property type="component" value="Unassembled WGS sequence"/>
</dbReference>
<protein>
    <recommendedName>
        <fullName evidence="4">Secreted protein</fullName>
    </recommendedName>
</protein>
<sequence length="220" mass="24244">MMATACLLATVYPVNALSIWTDVLSCVNKLANDTTPLSPSSGNVSQTSDTEPAMVDFSMMKLFSVICGNKDMFVTCLDTSLKKSNDSMTQIIGSFFDPALVTKAYVGLCANISEIEQAGVDALSCLSTVKMTSCQLEMADYFFYMGVVKQFAPPSEQLSSKTMETLLCSMTFKRRRCEVLALQKCNENLANVMEEFYRQTQPTSCAALEKDIEQITDNHI</sequence>
<feature type="signal peptide" evidence="1">
    <location>
        <begin position="1"/>
        <end position="16"/>
    </location>
</feature>
<evidence type="ECO:0000256" key="1">
    <source>
        <dbReference type="SAM" id="SignalP"/>
    </source>
</evidence>
<dbReference type="OrthoDB" id="6145934at2759"/>
<accession>A0A8S3ZFZ5</accession>
<evidence type="ECO:0008006" key="4">
    <source>
        <dbReference type="Google" id="ProtNLM"/>
    </source>
</evidence>